<dbReference type="SUPFAM" id="SSF52540">
    <property type="entry name" value="P-loop containing nucleoside triphosphate hydrolases"/>
    <property type="match status" value="1"/>
</dbReference>
<feature type="domain" description="AAA+ ATPase" evidence="1">
    <location>
        <begin position="60"/>
        <end position="192"/>
    </location>
</feature>
<dbReference type="InterPro" id="IPR003593">
    <property type="entry name" value="AAA+_ATPase"/>
</dbReference>
<dbReference type="PANTHER" id="PTHR46411">
    <property type="entry name" value="FAMILY ATPASE, PUTATIVE-RELATED"/>
    <property type="match status" value="1"/>
</dbReference>
<comment type="caution">
    <text evidence="2">The sequence shown here is derived from an EMBL/GenBank/DDBJ whole genome shotgun (WGS) entry which is preliminary data.</text>
</comment>
<dbReference type="CDD" id="cd19481">
    <property type="entry name" value="RecA-like_protease"/>
    <property type="match status" value="1"/>
</dbReference>
<dbReference type="RefSeq" id="WP_097644665.1">
    <property type="nucleotide sequence ID" value="NZ_NQWI01000065.1"/>
</dbReference>
<keyword evidence="3" id="KW-1185">Reference proteome</keyword>
<dbReference type="InterPro" id="IPR027417">
    <property type="entry name" value="P-loop_NTPase"/>
</dbReference>
<gene>
    <name evidence="2" type="ORF">CJ255_13685</name>
</gene>
<dbReference type="GO" id="GO:0005524">
    <property type="term" value="F:ATP binding"/>
    <property type="evidence" value="ECO:0007669"/>
    <property type="project" value="InterPro"/>
</dbReference>
<protein>
    <recommendedName>
        <fullName evidence="1">AAA+ ATPase domain-containing protein</fullName>
    </recommendedName>
</protein>
<dbReference type="OrthoDB" id="9806903at2"/>
<dbReference type="PANTHER" id="PTHR46411:SF3">
    <property type="entry name" value="AAA+ ATPASE DOMAIN-CONTAINING PROTEIN"/>
    <property type="match status" value="1"/>
</dbReference>
<sequence length="275" mass="30533">MRSRSRLDDLAQRIEPFAAWDDLVLSEGQQLVLQSMAAQVRQRAKVYEQWGFASKGRRGLGLSALFAGPSGTGKTTAAEVLAATLQLDLYKIDLSAIVNKYVGETEKNLRRIFDAAEAGGAVLLFDEADALFGKRSEVKDSHDRYANIEVSYLLQRMEAYLGLAILTTNMKHALDQAFLRRIRFVVQFPFPDVAQRLALWQRAFPKATPTEGLNFHALAQLNTTGGNIRNIALNAAFLAADAGEPVRMQHILHATRIEYAKQEKTLAQSEIAGWV</sequence>
<evidence type="ECO:0000313" key="3">
    <source>
        <dbReference type="Proteomes" id="UP000220527"/>
    </source>
</evidence>
<dbReference type="InterPro" id="IPR003959">
    <property type="entry name" value="ATPase_AAA_core"/>
</dbReference>
<organism evidence="2 3">
    <name type="scientific">Candidatus Viridilinea mediisalina</name>
    <dbReference type="NCBI Taxonomy" id="2024553"/>
    <lineage>
        <taxon>Bacteria</taxon>
        <taxon>Bacillati</taxon>
        <taxon>Chloroflexota</taxon>
        <taxon>Chloroflexia</taxon>
        <taxon>Chloroflexales</taxon>
        <taxon>Chloroflexineae</taxon>
        <taxon>Oscillochloridaceae</taxon>
        <taxon>Candidatus Viridilinea</taxon>
    </lineage>
</organism>
<dbReference type="Pfam" id="PF00004">
    <property type="entry name" value="AAA"/>
    <property type="match status" value="1"/>
</dbReference>
<proteinExistence type="predicted"/>
<name>A0A2A6RHK2_9CHLR</name>
<evidence type="ECO:0000313" key="2">
    <source>
        <dbReference type="EMBL" id="PDW02492.1"/>
    </source>
</evidence>
<evidence type="ECO:0000259" key="1">
    <source>
        <dbReference type="SMART" id="SM00382"/>
    </source>
</evidence>
<dbReference type="Proteomes" id="UP000220527">
    <property type="component" value="Unassembled WGS sequence"/>
</dbReference>
<dbReference type="EMBL" id="NQWI01000065">
    <property type="protein sequence ID" value="PDW02492.1"/>
    <property type="molecule type" value="Genomic_DNA"/>
</dbReference>
<dbReference type="AlphaFoldDB" id="A0A2A6RHK2"/>
<accession>A0A2A6RHK2</accession>
<dbReference type="SMART" id="SM00382">
    <property type="entry name" value="AAA"/>
    <property type="match status" value="1"/>
</dbReference>
<dbReference type="GO" id="GO:0016887">
    <property type="term" value="F:ATP hydrolysis activity"/>
    <property type="evidence" value="ECO:0007669"/>
    <property type="project" value="InterPro"/>
</dbReference>
<dbReference type="Gene3D" id="3.40.50.300">
    <property type="entry name" value="P-loop containing nucleotide triphosphate hydrolases"/>
    <property type="match status" value="1"/>
</dbReference>
<reference evidence="3" key="1">
    <citation type="submission" date="2017-08" db="EMBL/GenBank/DDBJ databases">
        <authorList>
            <person name="Grouzdev D.S."/>
            <person name="Gaisin V.A."/>
            <person name="Rysina M.S."/>
            <person name="Gorlenko V.M."/>
        </authorList>
    </citation>
    <scope>NUCLEOTIDE SEQUENCE [LARGE SCALE GENOMIC DNA]</scope>
    <source>
        <strain evidence="3">Kir15-3F</strain>
    </source>
</reference>